<dbReference type="EMBL" id="CP138587">
    <property type="protein sequence ID" value="WPH02675.1"/>
    <property type="molecule type" value="Genomic_DNA"/>
</dbReference>
<sequence>MPQSKPLPDLHIPHSRSTVSVSIIDSTGHVSNIPVKAFMEPPVPGYDLLSAPCYSFLIKRNNPENPSKYDTLLFDLGIRKDVDNSPKVILERINNGGFKVSVSKNISEILQDNGEDLNSVGGIIWSHHHWDHTGDPSTFAPSTDLIVGPTFKSKFVPGYPTKEDSLVDERAWEGRDLREIDFDSESNGLKLGRFRAYDFFGDGSFYLLESPGHTMNHMCGLARTSAEPAEFIIMGGDICHHGGEWRPNAYVPLPENIQPNPLVAPFAETASVCPGSIFEAIHPNKSSDEPFMKPAGAVHEDQQQVIESAQKWEEFDAAANVFAVIAHDQSLFDILEYYPKRANNWREKGWKDQGRWRFLRDFDTGNDEHKPQ</sequence>
<evidence type="ECO:0000313" key="6">
    <source>
        <dbReference type="Proteomes" id="UP001303373"/>
    </source>
</evidence>
<comment type="similarity">
    <text evidence="1">Belongs to the metallo-beta-lactamase superfamily.</text>
</comment>
<dbReference type="Proteomes" id="UP001303373">
    <property type="component" value="Chromosome 8"/>
</dbReference>
<proteinExistence type="inferred from homology"/>
<name>A0AAQ3M851_9PEZI</name>
<dbReference type="AlphaFoldDB" id="A0AAQ3M851"/>
<dbReference type="SUPFAM" id="SSF56281">
    <property type="entry name" value="Metallo-hydrolase/oxidoreductase"/>
    <property type="match status" value="1"/>
</dbReference>
<keyword evidence="3" id="KW-0378">Hydrolase</keyword>
<reference evidence="5 6" key="1">
    <citation type="submission" date="2023-11" db="EMBL/GenBank/DDBJ databases">
        <title>An acidophilic fungus is an integral part of prey digestion in a carnivorous sundew plant.</title>
        <authorList>
            <person name="Tsai I.J."/>
        </authorList>
    </citation>
    <scope>NUCLEOTIDE SEQUENCE [LARGE SCALE GENOMIC DNA]</scope>
    <source>
        <strain evidence="5">169a</strain>
    </source>
</reference>
<dbReference type="InterPro" id="IPR036866">
    <property type="entry name" value="RibonucZ/Hydroxyglut_hydro"/>
</dbReference>
<keyword evidence="4" id="KW-0862">Zinc</keyword>
<dbReference type="CDD" id="cd07730">
    <property type="entry name" value="metallo-hydrolase-like_MBL-fold"/>
    <property type="match status" value="1"/>
</dbReference>
<dbReference type="Gene3D" id="3.60.15.10">
    <property type="entry name" value="Ribonuclease Z/Hydroxyacylglutathione hydrolase-like"/>
    <property type="match status" value="1"/>
</dbReference>
<evidence type="ECO:0000313" key="5">
    <source>
        <dbReference type="EMBL" id="WPH02675.1"/>
    </source>
</evidence>
<dbReference type="GO" id="GO:0046872">
    <property type="term" value="F:metal ion binding"/>
    <property type="evidence" value="ECO:0007669"/>
    <property type="project" value="UniProtKB-KW"/>
</dbReference>
<organism evidence="5 6">
    <name type="scientific">Acrodontium crateriforme</name>
    <dbReference type="NCBI Taxonomy" id="150365"/>
    <lineage>
        <taxon>Eukaryota</taxon>
        <taxon>Fungi</taxon>
        <taxon>Dikarya</taxon>
        <taxon>Ascomycota</taxon>
        <taxon>Pezizomycotina</taxon>
        <taxon>Dothideomycetes</taxon>
        <taxon>Dothideomycetidae</taxon>
        <taxon>Mycosphaerellales</taxon>
        <taxon>Teratosphaeriaceae</taxon>
        <taxon>Acrodontium</taxon>
    </lineage>
</organism>
<dbReference type="InterPro" id="IPR051013">
    <property type="entry name" value="MBL_superfamily_lactonases"/>
</dbReference>
<keyword evidence="6" id="KW-1185">Reference proteome</keyword>
<dbReference type="PANTHER" id="PTHR42978">
    <property type="entry name" value="QUORUM-QUENCHING LACTONASE YTNP-RELATED-RELATED"/>
    <property type="match status" value="1"/>
</dbReference>
<accession>A0AAQ3M851</accession>
<evidence type="ECO:0000256" key="2">
    <source>
        <dbReference type="ARBA" id="ARBA00022723"/>
    </source>
</evidence>
<gene>
    <name evidence="5" type="ORF">R9X50_00554100</name>
</gene>
<dbReference type="PANTHER" id="PTHR42978:SF5">
    <property type="entry name" value="METALLO-BETA-LACTAMASE DOMAIN-CONTAINING PROTEIN"/>
    <property type="match status" value="1"/>
</dbReference>
<dbReference type="GO" id="GO:0016787">
    <property type="term" value="F:hydrolase activity"/>
    <property type="evidence" value="ECO:0007669"/>
    <property type="project" value="UniProtKB-KW"/>
</dbReference>
<evidence type="ECO:0000256" key="3">
    <source>
        <dbReference type="ARBA" id="ARBA00022801"/>
    </source>
</evidence>
<evidence type="ECO:0000256" key="4">
    <source>
        <dbReference type="ARBA" id="ARBA00022833"/>
    </source>
</evidence>
<evidence type="ECO:0000256" key="1">
    <source>
        <dbReference type="ARBA" id="ARBA00007749"/>
    </source>
</evidence>
<protein>
    <submittedName>
        <fullName evidence="5">Metallo-hydrolase/oxidoreductase</fullName>
    </submittedName>
</protein>
<keyword evidence="2" id="KW-0479">Metal-binding</keyword>